<dbReference type="NCBIfam" id="TIGR00398">
    <property type="entry name" value="metG"/>
    <property type="match status" value="1"/>
</dbReference>
<feature type="short sequence motif" description="'KMSKS' region" evidence="13">
    <location>
        <begin position="303"/>
        <end position="307"/>
    </location>
</feature>
<dbReference type="Pfam" id="PF09334">
    <property type="entry name" value="tRNA-synt_1g"/>
    <property type="match status" value="1"/>
</dbReference>
<dbReference type="RefSeq" id="WP_302243277.1">
    <property type="nucleotide sequence ID" value="NZ_JAULJQ010000001.1"/>
</dbReference>
<dbReference type="SUPFAM" id="SSF50249">
    <property type="entry name" value="Nucleic acid-binding proteins"/>
    <property type="match status" value="1"/>
</dbReference>
<sequence length="638" mass="71112">MKRLITSPIYYVNDIPHIGHAYTTIICDTLARFYRLKGDDVFFITGTDEHGQKIEGAAAKNNLKPKQMSDKISAEFRALWDSFDISYDHFVRTTDESHERTVKAVFARMYESGDIYKGEYEGNYCVSCESYFPANQLIDGEFCPDCGKKTSIIKEESYFFALSKYEKKLLEWYESDKCILPRGKKNEVINFVKSGLKDLSITRTSFSWGISLPGILNEPKHVVYVWLDALFAYLSPLGLEQNGTLNLAGQGNMAHFNECGVHIIGKDILRFHAVFWPAFLLSLGLPLPKMVAAHGWWTRDGQKMSKSKGNIVNPKEVAAAYGIEQFRYFLLREVPFGQDGDFSQRALIDRINSELCNDLGNLLSRIVGMSSKYSEYKIDASKLEAKHKEELDAASEHINTALKEIDEANMSRYLEEIWRVLNIANAAVAKYEPWTLVKNGDIDGANAVVALCANLLAKAAILLSPALPKTAAKIADTMGFEINTENFTHFITQNSTKDFTTKACDALFNKVESELMMPPVPQNEPQSEQIKIDDFAKCEIKVGTVLECENVEGSSKLLKFKVDLGESAPRQILSGIAKFYNASELVGKQVCVLANLKPAKIMGLESQGMILSAESEDGGRKLVLLGTHSPVKNGAIVG</sequence>
<dbReference type="PANTHER" id="PTHR43326">
    <property type="entry name" value="METHIONYL-TRNA SYNTHETASE"/>
    <property type="match status" value="1"/>
</dbReference>
<organism evidence="16 17">
    <name type="scientific">Campylobacter magnus</name>
    <dbReference type="NCBI Taxonomy" id="3026462"/>
    <lineage>
        <taxon>Bacteria</taxon>
        <taxon>Pseudomonadati</taxon>
        <taxon>Campylobacterota</taxon>
        <taxon>Epsilonproteobacteria</taxon>
        <taxon>Campylobacterales</taxon>
        <taxon>Campylobacteraceae</taxon>
        <taxon>Campylobacter</taxon>
    </lineage>
</organism>
<dbReference type="Pfam" id="PF00133">
    <property type="entry name" value="tRNA-synt_1"/>
    <property type="match status" value="1"/>
</dbReference>
<keyword evidence="5 13" id="KW-0820">tRNA-binding</keyword>
<evidence type="ECO:0000256" key="14">
    <source>
        <dbReference type="SAM" id="Coils"/>
    </source>
</evidence>
<evidence type="ECO:0000313" key="17">
    <source>
        <dbReference type="Proteomes" id="UP001171111"/>
    </source>
</evidence>
<comment type="catalytic activity">
    <reaction evidence="12 13">
        <text>tRNA(Met) + L-methionine + ATP = L-methionyl-tRNA(Met) + AMP + diphosphate</text>
        <dbReference type="Rhea" id="RHEA:13481"/>
        <dbReference type="Rhea" id="RHEA-COMP:9667"/>
        <dbReference type="Rhea" id="RHEA-COMP:9698"/>
        <dbReference type="ChEBI" id="CHEBI:30616"/>
        <dbReference type="ChEBI" id="CHEBI:33019"/>
        <dbReference type="ChEBI" id="CHEBI:57844"/>
        <dbReference type="ChEBI" id="CHEBI:78442"/>
        <dbReference type="ChEBI" id="CHEBI:78530"/>
        <dbReference type="ChEBI" id="CHEBI:456215"/>
        <dbReference type="EC" id="6.1.1.10"/>
    </reaction>
</comment>
<comment type="cofactor">
    <cofactor evidence="13">
        <name>Zn(2+)</name>
        <dbReference type="ChEBI" id="CHEBI:29105"/>
    </cofactor>
    <text evidence="13">Binds 1 zinc ion per subunit.</text>
</comment>
<evidence type="ECO:0000256" key="12">
    <source>
        <dbReference type="ARBA" id="ARBA00047364"/>
    </source>
</evidence>
<dbReference type="NCBIfam" id="NF008900">
    <property type="entry name" value="PRK12267.1"/>
    <property type="match status" value="1"/>
</dbReference>
<dbReference type="GO" id="GO:0004825">
    <property type="term" value="F:methionine-tRNA ligase activity"/>
    <property type="evidence" value="ECO:0007669"/>
    <property type="project" value="UniProtKB-EC"/>
</dbReference>
<evidence type="ECO:0000259" key="15">
    <source>
        <dbReference type="PROSITE" id="PS50886"/>
    </source>
</evidence>
<protein>
    <recommendedName>
        <fullName evidence="13">Methionine--tRNA ligase</fullName>
        <ecNumber evidence="13">6.1.1.10</ecNumber>
    </recommendedName>
    <alternativeName>
        <fullName evidence="13">Methionyl-tRNA synthetase</fullName>
        <shortName evidence="13">MetRS</shortName>
    </alternativeName>
</protein>
<evidence type="ECO:0000256" key="9">
    <source>
        <dbReference type="ARBA" id="ARBA00022884"/>
    </source>
</evidence>
<keyword evidence="10 13" id="KW-0648">Protein biosynthesis</keyword>
<evidence type="ECO:0000313" key="16">
    <source>
        <dbReference type="EMBL" id="MDO2408560.1"/>
    </source>
</evidence>
<dbReference type="Gene3D" id="3.40.50.620">
    <property type="entry name" value="HUPs"/>
    <property type="match status" value="1"/>
</dbReference>
<keyword evidence="4 13" id="KW-0963">Cytoplasm</keyword>
<evidence type="ECO:0000256" key="2">
    <source>
        <dbReference type="ARBA" id="ARBA00004496"/>
    </source>
</evidence>
<feature type="coiled-coil region" evidence="14">
    <location>
        <begin position="384"/>
        <end position="411"/>
    </location>
</feature>
<evidence type="ECO:0000256" key="6">
    <source>
        <dbReference type="ARBA" id="ARBA00022598"/>
    </source>
</evidence>
<dbReference type="InterPro" id="IPR004495">
    <property type="entry name" value="Met-tRNA-synth_bsu_C"/>
</dbReference>
<dbReference type="Gene3D" id="2.40.50.140">
    <property type="entry name" value="Nucleic acid-binding proteins"/>
    <property type="match status" value="1"/>
</dbReference>
<comment type="similarity">
    <text evidence="13">Belongs to the class-I aminoacyl-tRNA synthetase family. MetG type 2A subfamily.</text>
</comment>
<dbReference type="InterPro" id="IPR014729">
    <property type="entry name" value="Rossmann-like_a/b/a_fold"/>
</dbReference>
<feature type="binding site" evidence="13">
    <location>
        <position position="128"/>
    </location>
    <ligand>
        <name>Zn(2+)</name>
        <dbReference type="ChEBI" id="CHEBI:29105"/>
    </ligand>
</feature>
<feature type="domain" description="TRNA-binding" evidence="15">
    <location>
        <begin position="534"/>
        <end position="638"/>
    </location>
</feature>
<dbReference type="CDD" id="cd00814">
    <property type="entry name" value="MetRS_core"/>
    <property type="match status" value="1"/>
</dbReference>
<dbReference type="InterPro" id="IPR014758">
    <property type="entry name" value="Met-tRNA_synth"/>
</dbReference>
<dbReference type="Gene3D" id="1.10.730.10">
    <property type="entry name" value="Isoleucyl-tRNA Synthetase, Domain 1"/>
    <property type="match status" value="1"/>
</dbReference>
<dbReference type="InterPro" id="IPR015413">
    <property type="entry name" value="Methionyl/Leucyl_tRNA_Synth"/>
</dbReference>
<dbReference type="PANTHER" id="PTHR43326:SF1">
    <property type="entry name" value="METHIONINE--TRNA LIGASE, MITOCHONDRIAL"/>
    <property type="match status" value="1"/>
</dbReference>
<dbReference type="InterPro" id="IPR009080">
    <property type="entry name" value="tRNAsynth_Ia_anticodon-bd"/>
</dbReference>
<feature type="short sequence motif" description="'HIGH' region" evidence="13">
    <location>
        <begin position="10"/>
        <end position="20"/>
    </location>
</feature>
<proteinExistence type="inferred from homology"/>
<evidence type="ECO:0000256" key="7">
    <source>
        <dbReference type="ARBA" id="ARBA00022741"/>
    </source>
</evidence>
<comment type="subunit">
    <text evidence="3 13">Homodimer.</text>
</comment>
<dbReference type="InterPro" id="IPR002300">
    <property type="entry name" value="aa-tRNA-synth_Ia"/>
</dbReference>
<evidence type="ECO:0000256" key="1">
    <source>
        <dbReference type="ARBA" id="ARBA00003314"/>
    </source>
</evidence>
<evidence type="ECO:0000256" key="4">
    <source>
        <dbReference type="ARBA" id="ARBA00022490"/>
    </source>
</evidence>
<dbReference type="HAMAP" id="MF_01228">
    <property type="entry name" value="Met_tRNA_synth_type2"/>
    <property type="match status" value="1"/>
</dbReference>
<dbReference type="EMBL" id="JAULJQ010000001">
    <property type="protein sequence ID" value="MDO2408560.1"/>
    <property type="molecule type" value="Genomic_DNA"/>
</dbReference>
<evidence type="ECO:0000256" key="13">
    <source>
        <dbReference type="HAMAP-Rule" id="MF_01228"/>
    </source>
</evidence>
<dbReference type="InterPro" id="IPR012340">
    <property type="entry name" value="NA-bd_OB-fold"/>
</dbReference>
<dbReference type="SUPFAM" id="SSF47323">
    <property type="entry name" value="Anticodon-binding domain of a subclass of class I aminoacyl-tRNA synthetases"/>
    <property type="match status" value="1"/>
</dbReference>
<dbReference type="InterPro" id="IPR002547">
    <property type="entry name" value="tRNA-bd_dom"/>
</dbReference>
<comment type="caution">
    <text evidence="13">Lacks conserved residue(s) required for the propagation of feature annotation.</text>
</comment>
<dbReference type="Pfam" id="PF01588">
    <property type="entry name" value="tRNA_bind"/>
    <property type="match status" value="1"/>
</dbReference>
<reference evidence="16 17" key="1">
    <citation type="submission" date="2023-06" db="EMBL/GenBank/DDBJ databases">
        <title>Campylobacter magnum sp. nov., isolated from cecal contents of domestic pigs (Sus scrofa domesticus).</title>
        <authorList>
            <person name="Papic B."/>
            <person name="Gruntar I."/>
        </authorList>
    </citation>
    <scope>NUCLEOTIDE SEQUENCE [LARGE SCALE GENOMIC DNA]</scope>
    <source>
        <strain evidence="17">34484-21</strain>
    </source>
</reference>
<keyword evidence="9 13" id="KW-0694">RNA-binding</keyword>
<dbReference type="CDD" id="cd02800">
    <property type="entry name" value="tRNA_bind_EcMetRS_like"/>
    <property type="match status" value="1"/>
</dbReference>
<dbReference type="NCBIfam" id="TIGR00399">
    <property type="entry name" value="metG_C_term"/>
    <property type="match status" value="1"/>
</dbReference>
<comment type="subcellular location">
    <subcellularLocation>
        <location evidence="2 13">Cytoplasm</location>
    </subcellularLocation>
</comment>
<comment type="function">
    <text evidence="1 13">Is required not only for elongation of protein synthesis but also for the initiation of all mRNA translation through initiator tRNA(fMet) aminoacylation.</text>
</comment>
<dbReference type="PROSITE" id="PS50886">
    <property type="entry name" value="TRBD"/>
    <property type="match status" value="1"/>
</dbReference>
<dbReference type="SUPFAM" id="SSF52374">
    <property type="entry name" value="Nucleotidylyl transferase"/>
    <property type="match status" value="1"/>
</dbReference>
<keyword evidence="11 13" id="KW-0030">Aminoacyl-tRNA synthetase</keyword>
<keyword evidence="17" id="KW-1185">Reference proteome</keyword>
<evidence type="ECO:0000256" key="8">
    <source>
        <dbReference type="ARBA" id="ARBA00022840"/>
    </source>
</evidence>
<dbReference type="PRINTS" id="PR01041">
    <property type="entry name" value="TRNASYNTHMET"/>
</dbReference>
<feature type="binding site" evidence="13">
    <location>
        <position position="125"/>
    </location>
    <ligand>
        <name>Zn(2+)</name>
        <dbReference type="ChEBI" id="CHEBI:29105"/>
    </ligand>
</feature>
<dbReference type="CDD" id="cd07957">
    <property type="entry name" value="Anticodon_Ia_Met"/>
    <property type="match status" value="1"/>
</dbReference>
<dbReference type="InterPro" id="IPR033911">
    <property type="entry name" value="MetRS_core"/>
</dbReference>
<dbReference type="Proteomes" id="UP001171111">
    <property type="component" value="Unassembled WGS sequence"/>
</dbReference>
<keyword evidence="13" id="KW-0479">Metal-binding</keyword>
<evidence type="ECO:0000256" key="10">
    <source>
        <dbReference type="ARBA" id="ARBA00022917"/>
    </source>
</evidence>
<name>A0ABT8T4S9_9BACT</name>
<dbReference type="InterPro" id="IPR023457">
    <property type="entry name" value="Met-tRNA_synth_2"/>
</dbReference>
<dbReference type="Pfam" id="PF19303">
    <property type="entry name" value="Anticodon_3"/>
    <property type="match status" value="1"/>
</dbReference>
<keyword evidence="8 13" id="KW-0067">ATP-binding</keyword>
<evidence type="ECO:0000256" key="5">
    <source>
        <dbReference type="ARBA" id="ARBA00022555"/>
    </source>
</evidence>
<feature type="binding site" evidence="13">
    <location>
        <position position="146"/>
    </location>
    <ligand>
        <name>Zn(2+)</name>
        <dbReference type="ChEBI" id="CHEBI:29105"/>
    </ligand>
</feature>
<feature type="binding site" evidence="13">
    <location>
        <position position="143"/>
    </location>
    <ligand>
        <name>Zn(2+)</name>
        <dbReference type="ChEBI" id="CHEBI:29105"/>
    </ligand>
</feature>
<accession>A0ABT8T4S9</accession>
<gene>
    <name evidence="13 16" type="primary">metG</name>
    <name evidence="16" type="ORF">Q2362_00415</name>
</gene>
<keyword evidence="7 13" id="KW-0547">Nucleotide-binding</keyword>
<evidence type="ECO:0000256" key="11">
    <source>
        <dbReference type="ARBA" id="ARBA00023146"/>
    </source>
</evidence>
<dbReference type="InterPro" id="IPR041872">
    <property type="entry name" value="Anticodon_Met"/>
</dbReference>
<keyword evidence="14" id="KW-0175">Coiled coil</keyword>
<evidence type="ECO:0000256" key="3">
    <source>
        <dbReference type="ARBA" id="ARBA00011738"/>
    </source>
</evidence>
<comment type="caution">
    <text evidence="16">The sequence shown here is derived from an EMBL/GenBank/DDBJ whole genome shotgun (WGS) entry which is preliminary data.</text>
</comment>
<keyword evidence="13" id="KW-0862">Zinc</keyword>
<keyword evidence="6 13" id="KW-0436">Ligase</keyword>
<dbReference type="EC" id="6.1.1.10" evidence="13"/>
<dbReference type="Gene3D" id="2.170.220.10">
    <property type="match status" value="1"/>
</dbReference>